<accession>A0A1C7NGA7</accession>
<evidence type="ECO:0000256" key="3">
    <source>
        <dbReference type="ARBA" id="ARBA00022692"/>
    </source>
</evidence>
<evidence type="ECO:0000256" key="2">
    <source>
        <dbReference type="ARBA" id="ARBA00007558"/>
    </source>
</evidence>
<keyword evidence="3" id="KW-0812">Transmembrane</keyword>
<feature type="domain" description="Root UVB sensitive protein C-terminal" evidence="7">
    <location>
        <begin position="372"/>
        <end position="485"/>
    </location>
</feature>
<evidence type="ECO:0000259" key="7">
    <source>
        <dbReference type="Pfam" id="PF24160"/>
    </source>
</evidence>
<dbReference type="InParanoid" id="A0A1C7NGA7"/>
<dbReference type="PANTHER" id="PTHR12770:SF31">
    <property type="entry name" value="RUS FAMILY MEMBER 1"/>
    <property type="match status" value="1"/>
</dbReference>
<dbReference type="AlphaFoldDB" id="A0A1C7NGA7"/>
<dbReference type="Proteomes" id="UP000093000">
    <property type="component" value="Unassembled WGS sequence"/>
</dbReference>
<organism evidence="8 9">
    <name type="scientific">Choanephora cucurbitarum</name>
    <dbReference type="NCBI Taxonomy" id="101091"/>
    <lineage>
        <taxon>Eukaryota</taxon>
        <taxon>Fungi</taxon>
        <taxon>Fungi incertae sedis</taxon>
        <taxon>Mucoromycota</taxon>
        <taxon>Mucoromycotina</taxon>
        <taxon>Mucoromycetes</taxon>
        <taxon>Mucorales</taxon>
        <taxon>Mucorineae</taxon>
        <taxon>Choanephoraceae</taxon>
        <taxon>Choanephoroideae</taxon>
        <taxon>Choanephora</taxon>
    </lineage>
</organism>
<dbReference type="Pfam" id="PF04884">
    <property type="entry name" value="UVB_sens_prot"/>
    <property type="match status" value="1"/>
</dbReference>
<keyword evidence="4" id="KW-1133">Transmembrane helix</keyword>
<comment type="caution">
    <text evidence="8">The sequence shown here is derived from an EMBL/GenBank/DDBJ whole genome shotgun (WGS) entry which is preliminary data.</text>
</comment>
<dbReference type="InterPro" id="IPR006968">
    <property type="entry name" value="RUS_fam"/>
</dbReference>
<reference evidence="8 9" key="1">
    <citation type="submission" date="2016-03" db="EMBL/GenBank/DDBJ databases">
        <title>Choanephora cucurbitarum.</title>
        <authorList>
            <person name="Min B."/>
            <person name="Park H."/>
            <person name="Park J.-H."/>
            <person name="Shin H.-D."/>
            <person name="Choi I.-G."/>
        </authorList>
    </citation>
    <scope>NUCLEOTIDE SEQUENCE [LARGE SCALE GENOMIC DNA]</scope>
    <source>
        <strain evidence="8 9">KUS-F28377</strain>
    </source>
</reference>
<dbReference type="OrthoDB" id="19606at2759"/>
<dbReference type="PANTHER" id="PTHR12770">
    <property type="entry name" value="RUS1 FAMILY PROTEIN C16ORF58"/>
    <property type="match status" value="1"/>
</dbReference>
<dbReference type="EMBL" id="LUGH01000173">
    <property type="protein sequence ID" value="OBZ88132.1"/>
    <property type="molecule type" value="Genomic_DNA"/>
</dbReference>
<evidence type="ECO:0000313" key="9">
    <source>
        <dbReference type="Proteomes" id="UP000093000"/>
    </source>
</evidence>
<keyword evidence="9" id="KW-1185">Reference proteome</keyword>
<keyword evidence="5" id="KW-0472">Membrane</keyword>
<proteinExistence type="inferred from homology"/>
<name>A0A1C7NGA7_9FUNG</name>
<dbReference type="InterPro" id="IPR055412">
    <property type="entry name" value="UVB_sens_C"/>
</dbReference>
<sequence length="510" mass="57781">MFKCLSSVPKHAFRLQSVKSPATLIHTPRSQLCYSTAKKKPEAILTELVYGRKRIYTSLQTISKSKSATASKSRIAAPITTTPMSWEWVQPQEENTNSKQKREWYRLRQNSSGMSLLNSFKQNMREMFLPVGYPESVHDCYKKFHAWLFLETYVGSAIGVLCSQAMLASLGLGQVEAVGGAVAIQWVLKDGIGEIGKLFFIKRYASSFDSHPKTWKFASSPSYTMLCTSVVSPKLFLPLAAAGNTFELIHESIWIASHMTFTKHFSPNGNIGDIVAKDDAQMSTAHLLGMLTGVGLITLSHSPLFLFGVFAVLSPINIWSTVKMLHAAEFEILNQARLTLLSRDFIDSGRVVEYDQLKDREVGFGEWIKPGKSTLKIKLGPSAEQAYGSSEEVAGVVQTMKYENYLLNYHKDTMWILFHQDATSNDVIRSILHSLKFHDQIKQSNITKESDWQAYMHALEDSLGWTKDHYPKFVAELDQKNWQSNIVYWNDSGMRLAWKDHEREEETLSY</sequence>
<evidence type="ECO:0000313" key="8">
    <source>
        <dbReference type="EMBL" id="OBZ88132.1"/>
    </source>
</evidence>
<evidence type="ECO:0000256" key="1">
    <source>
        <dbReference type="ARBA" id="ARBA00004370"/>
    </source>
</evidence>
<protein>
    <submittedName>
        <fullName evidence="8">Protein root UVB sensitive 6</fullName>
    </submittedName>
</protein>
<dbReference type="Pfam" id="PF24160">
    <property type="entry name" value="UVB_sens_C"/>
    <property type="match status" value="1"/>
</dbReference>
<dbReference type="GO" id="GO:0016020">
    <property type="term" value="C:membrane"/>
    <property type="evidence" value="ECO:0007669"/>
    <property type="project" value="UniProtKB-SubCell"/>
</dbReference>
<feature type="domain" description="Protein root UVB sensitive/RUS" evidence="6">
    <location>
        <begin position="118"/>
        <end position="348"/>
    </location>
</feature>
<evidence type="ECO:0000259" key="6">
    <source>
        <dbReference type="Pfam" id="PF04884"/>
    </source>
</evidence>
<evidence type="ECO:0000256" key="4">
    <source>
        <dbReference type="ARBA" id="ARBA00022989"/>
    </source>
</evidence>
<comment type="subcellular location">
    <subcellularLocation>
        <location evidence="1">Membrane</location>
    </subcellularLocation>
</comment>
<comment type="similarity">
    <text evidence="2">Belongs to the RUS1 family.</text>
</comment>
<gene>
    <name evidence="8" type="primary">RUS6</name>
    <name evidence="8" type="ORF">A0J61_03817</name>
</gene>
<evidence type="ECO:0000256" key="5">
    <source>
        <dbReference type="ARBA" id="ARBA00023136"/>
    </source>
</evidence>
<dbReference type="InterPro" id="IPR054549">
    <property type="entry name" value="UVB_sens_RUS_dom"/>
</dbReference>